<sequence length="175" mass="19738">MKMAPQFGPQSITQDLPCNIGEGQIPWSWKLSTDPGHEGEVKVHGTPGFPEAWSILALGGSSNPHRPRNVKPRPTYSRTHQIPKYLKGPKNTKKGQNTPHHHSIKNFHGNGQDPKYSRGSKWPKNQFSCQISRTMGTTPLLGRFKSPIKMKKAQEDQFPGQTWAFMFILPLLINF</sequence>
<dbReference type="AlphaFoldDB" id="A0A9Q3CFH3"/>
<dbReference type="Proteomes" id="UP000765509">
    <property type="component" value="Unassembled WGS sequence"/>
</dbReference>
<feature type="region of interest" description="Disordered" evidence="1">
    <location>
        <begin position="83"/>
        <end position="123"/>
    </location>
</feature>
<evidence type="ECO:0000313" key="3">
    <source>
        <dbReference type="Proteomes" id="UP000765509"/>
    </source>
</evidence>
<name>A0A9Q3CFH3_9BASI</name>
<reference evidence="2" key="1">
    <citation type="submission" date="2021-03" db="EMBL/GenBank/DDBJ databases">
        <title>Draft genome sequence of rust myrtle Austropuccinia psidii MF-1, a brazilian biotype.</title>
        <authorList>
            <person name="Quecine M.C."/>
            <person name="Pachon D.M.R."/>
            <person name="Bonatelli M.L."/>
            <person name="Correr F.H."/>
            <person name="Franceschini L.M."/>
            <person name="Leite T.F."/>
            <person name="Margarido G.R.A."/>
            <person name="Almeida C.A."/>
            <person name="Ferrarezi J.A."/>
            <person name="Labate C.A."/>
        </authorList>
    </citation>
    <scope>NUCLEOTIDE SEQUENCE</scope>
    <source>
        <strain evidence="2">MF-1</strain>
    </source>
</reference>
<proteinExistence type="predicted"/>
<protein>
    <submittedName>
        <fullName evidence="2">Uncharacterized protein</fullName>
    </submittedName>
</protein>
<evidence type="ECO:0000313" key="2">
    <source>
        <dbReference type="EMBL" id="MBW0482737.1"/>
    </source>
</evidence>
<keyword evidence="3" id="KW-1185">Reference proteome</keyword>
<dbReference type="EMBL" id="AVOT02006908">
    <property type="protein sequence ID" value="MBW0482737.1"/>
    <property type="molecule type" value="Genomic_DNA"/>
</dbReference>
<organism evidence="2 3">
    <name type="scientific">Austropuccinia psidii MF-1</name>
    <dbReference type="NCBI Taxonomy" id="1389203"/>
    <lineage>
        <taxon>Eukaryota</taxon>
        <taxon>Fungi</taxon>
        <taxon>Dikarya</taxon>
        <taxon>Basidiomycota</taxon>
        <taxon>Pucciniomycotina</taxon>
        <taxon>Pucciniomycetes</taxon>
        <taxon>Pucciniales</taxon>
        <taxon>Sphaerophragmiaceae</taxon>
        <taxon>Austropuccinia</taxon>
    </lineage>
</organism>
<evidence type="ECO:0000256" key="1">
    <source>
        <dbReference type="SAM" id="MobiDB-lite"/>
    </source>
</evidence>
<comment type="caution">
    <text evidence="2">The sequence shown here is derived from an EMBL/GenBank/DDBJ whole genome shotgun (WGS) entry which is preliminary data.</text>
</comment>
<gene>
    <name evidence="2" type="ORF">O181_022452</name>
</gene>
<accession>A0A9Q3CFH3</accession>